<dbReference type="RefSeq" id="WP_306830595.1">
    <property type="nucleotide sequence ID" value="NZ_JAUSRA010000001.1"/>
</dbReference>
<sequence>MNGSARMTETEAVAVLMALGDRSYLPGVRIGVGLRSLDVSIRRDAVQELRDELIRYGEWPSSRSAGDYDGLTLSQRLRRYKDLARFARRNLSFRMPEELFGDWWAVGAYEIQDGRSGHEAGRIATMRIMSNSDHEDYSAPPSSDRAACGNAVPVRCAE</sequence>
<reference evidence="1 2" key="1">
    <citation type="submission" date="2023-07" db="EMBL/GenBank/DDBJ databases">
        <title>Sequencing the genomes of 1000 actinobacteria strains.</title>
        <authorList>
            <person name="Klenk H.-P."/>
        </authorList>
    </citation>
    <scope>NUCLEOTIDE SEQUENCE [LARGE SCALE GENOMIC DNA]</scope>
    <source>
        <strain evidence="1 2">DSM 44710</strain>
    </source>
</reference>
<keyword evidence="2" id="KW-1185">Reference proteome</keyword>
<accession>A0ABT9MUF5</accession>
<dbReference type="EMBL" id="JAUSRA010000001">
    <property type="protein sequence ID" value="MDP9795082.1"/>
    <property type="molecule type" value="Genomic_DNA"/>
</dbReference>
<proteinExistence type="predicted"/>
<gene>
    <name evidence="1" type="ORF">J2S43_003594</name>
</gene>
<comment type="caution">
    <text evidence="1">The sequence shown here is derived from an EMBL/GenBank/DDBJ whole genome shotgun (WGS) entry which is preliminary data.</text>
</comment>
<evidence type="ECO:0000313" key="2">
    <source>
        <dbReference type="Proteomes" id="UP001240984"/>
    </source>
</evidence>
<name>A0ABT9MUF5_9ACTN</name>
<protein>
    <submittedName>
        <fullName evidence="1">Uncharacterized protein</fullName>
    </submittedName>
</protein>
<organism evidence="1 2">
    <name type="scientific">Catenuloplanes nepalensis</name>
    <dbReference type="NCBI Taxonomy" id="587533"/>
    <lineage>
        <taxon>Bacteria</taxon>
        <taxon>Bacillati</taxon>
        <taxon>Actinomycetota</taxon>
        <taxon>Actinomycetes</taxon>
        <taxon>Micromonosporales</taxon>
        <taxon>Micromonosporaceae</taxon>
        <taxon>Catenuloplanes</taxon>
    </lineage>
</organism>
<evidence type="ECO:0000313" key="1">
    <source>
        <dbReference type="EMBL" id="MDP9795082.1"/>
    </source>
</evidence>
<dbReference type="Proteomes" id="UP001240984">
    <property type="component" value="Unassembled WGS sequence"/>
</dbReference>